<dbReference type="OrthoDB" id="2402463at2"/>
<reference evidence="2 3" key="1">
    <citation type="submission" date="2018-06" db="EMBL/GenBank/DDBJ databases">
        <authorList>
            <consortium name="Pathogen Informatics"/>
            <person name="Doyle S."/>
        </authorList>
    </citation>
    <scope>NUCLEOTIDE SEQUENCE [LARGE SCALE GENOMIC DNA]</scope>
    <source>
        <strain evidence="2 3">NCTC12195</strain>
    </source>
</reference>
<gene>
    <name evidence="2" type="ORF">NCTC12195_03363</name>
    <name evidence="1" type="ORF">SGA02_14210</name>
</gene>
<dbReference type="Pfam" id="PF07070">
    <property type="entry name" value="Spo0M"/>
    <property type="match status" value="1"/>
</dbReference>
<dbReference type="Proteomes" id="UP000255277">
    <property type="component" value="Unassembled WGS sequence"/>
</dbReference>
<protein>
    <submittedName>
        <fullName evidence="2">Sporulation control protein</fullName>
    </submittedName>
</protein>
<dbReference type="RefSeq" id="WP_042740015.1">
    <property type="nucleotide sequence ID" value="NZ_BKAX01000003.1"/>
</dbReference>
<evidence type="ECO:0000313" key="2">
    <source>
        <dbReference type="EMBL" id="SUM33886.1"/>
    </source>
</evidence>
<sequence length="135" mass="15591">MFEKLLSSFGVSNLKVDTKVKGDKFNIHGQLTGTIYIKGGSTEEVIDKIELTLIEKIENSDATSDFQILENEVERFEIKELIKIGEKENYKQSFTFKVNTNDLKHNPKKLVLKTHVYLVSSIDNYDEDEIKVVYR</sequence>
<proteinExistence type="predicted"/>
<dbReference type="Proteomes" id="UP000321057">
    <property type="component" value="Unassembled WGS sequence"/>
</dbReference>
<dbReference type="EMBL" id="BKAX01000003">
    <property type="protein sequence ID" value="GEQ05593.1"/>
    <property type="molecule type" value="Genomic_DNA"/>
</dbReference>
<dbReference type="InterPro" id="IPR009776">
    <property type="entry name" value="Spore_0_M"/>
</dbReference>
<dbReference type="PANTHER" id="PTHR40053:SF1">
    <property type="entry name" value="SPORULATION-CONTROL PROTEIN SPO0M"/>
    <property type="match status" value="1"/>
</dbReference>
<reference evidence="1 4" key="2">
    <citation type="submission" date="2019-07" db="EMBL/GenBank/DDBJ databases">
        <title>Whole genome shotgun sequence of Staphylococcus gallinarum NBRC 109767.</title>
        <authorList>
            <person name="Hosoyama A."/>
            <person name="Uohara A."/>
            <person name="Ohji S."/>
            <person name="Ichikawa N."/>
        </authorList>
    </citation>
    <scope>NUCLEOTIDE SEQUENCE [LARGE SCALE GENOMIC DNA]</scope>
    <source>
        <strain evidence="1 4">NBRC 109767</strain>
    </source>
</reference>
<accession>A0A0D0SJP4</accession>
<name>A0A0D0SJP4_STAGA</name>
<keyword evidence="4" id="KW-1185">Reference proteome</keyword>
<evidence type="ECO:0000313" key="4">
    <source>
        <dbReference type="Proteomes" id="UP000321057"/>
    </source>
</evidence>
<dbReference type="EMBL" id="UHDK01000001">
    <property type="protein sequence ID" value="SUM33886.1"/>
    <property type="molecule type" value="Genomic_DNA"/>
</dbReference>
<dbReference type="PANTHER" id="PTHR40053">
    <property type="entry name" value="SPORULATION-CONTROL PROTEIN SPO0M"/>
    <property type="match status" value="1"/>
</dbReference>
<dbReference type="AlphaFoldDB" id="A0A0D0SJP4"/>
<organism evidence="2 3">
    <name type="scientific">Staphylococcus gallinarum</name>
    <dbReference type="NCBI Taxonomy" id="1293"/>
    <lineage>
        <taxon>Bacteria</taxon>
        <taxon>Bacillati</taxon>
        <taxon>Bacillota</taxon>
        <taxon>Bacilli</taxon>
        <taxon>Bacillales</taxon>
        <taxon>Staphylococcaceae</taxon>
        <taxon>Staphylococcus</taxon>
    </lineage>
</organism>
<evidence type="ECO:0000313" key="3">
    <source>
        <dbReference type="Proteomes" id="UP000255277"/>
    </source>
</evidence>
<dbReference type="STRING" id="1293.SH09_12720"/>
<evidence type="ECO:0000313" key="1">
    <source>
        <dbReference type="EMBL" id="GEQ05593.1"/>
    </source>
</evidence>